<protein>
    <submittedName>
        <fullName evidence="1">Uncharacterized protein</fullName>
    </submittedName>
</protein>
<accession>A0AC60QX76</accession>
<reference evidence="1 2" key="1">
    <citation type="journal article" date="2020" name="Cell">
        <title>Large-Scale Comparative Analyses of Tick Genomes Elucidate Their Genetic Diversity and Vector Capacities.</title>
        <authorList>
            <consortium name="Tick Genome and Microbiome Consortium (TIGMIC)"/>
            <person name="Jia N."/>
            <person name="Wang J."/>
            <person name="Shi W."/>
            <person name="Du L."/>
            <person name="Sun Y."/>
            <person name="Zhan W."/>
            <person name="Jiang J.F."/>
            <person name="Wang Q."/>
            <person name="Zhang B."/>
            <person name="Ji P."/>
            <person name="Bell-Sakyi L."/>
            <person name="Cui X.M."/>
            <person name="Yuan T.T."/>
            <person name="Jiang B.G."/>
            <person name="Yang W.F."/>
            <person name="Lam T.T."/>
            <person name="Chang Q.C."/>
            <person name="Ding S.J."/>
            <person name="Wang X.J."/>
            <person name="Zhu J.G."/>
            <person name="Ruan X.D."/>
            <person name="Zhao L."/>
            <person name="Wei J.T."/>
            <person name="Ye R.Z."/>
            <person name="Que T.C."/>
            <person name="Du C.H."/>
            <person name="Zhou Y.H."/>
            <person name="Cheng J.X."/>
            <person name="Dai P.F."/>
            <person name="Guo W.B."/>
            <person name="Han X.H."/>
            <person name="Huang E.J."/>
            <person name="Li L.F."/>
            <person name="Wei W."/>
            <person name="Gao Y.C."/>
            <person name="Liu J.Z."/>
            <person name="Shao H.Z."/>
            <person name="Wang X."/>
            <person name="Wang C.C."/>
            <person name="Yang T.C."/>
            <person name="Huo Q.B."/>
            <person name="Li W."/>
            <person name="Chen H.Y."/>
            <person name="Chen S.E."/>
            <person name="Zhou L.G."/>
            <person name="Ni X.B."/>
            <person name="Tian J.H."/>
            <person name="Sheng Y."/>
            <person name="Liu T."/>
            <person name="Pan Y.S."/>
            <person name="Xia L.Y."/>
            <person name="Li J."/>
            <person name="Zhao F."/>
            <person name="Cao W.C."/>
        </authorList>
    </citation>
    <scope>NUCLEOTIDE SEQUENCE [LARGE SCALE GENOMIC DNA]</scope>
    <source>
        <strain evidence="1">Iper-2018</strain>
    </source>
</reference>
<proteinExistence type="predicted"/>
<evidence type="ECO:0000313" key="2">
    <source>
        <dbReference type="Proteomes" id="UP000805193"/>
    </source>
</evidence>
<sequence length="367" mass="37963">MNNKKLTFLVAFLTIGTASCQTNGDKDHPGSANNQAEYRSLGLDGRLAIVTGGASGIGRSVCTVFAREGATVVVADRNRTGSNETIELLQGTVPSQQNDDRDNTGSGNDQSECRSLGLSGRLAIVTGGASGIGRSVCMVLARGGATVVVADRNRTGSNETLHVLQASYKGDHRAIFVDVSNSNAVSNLFGEIESLFVGRKISVVVNSAGIPEMGAPIGETSDTEFDDIIATNLRGTFLVDRAAVRHMLANNVTDGAIVNVASILAKTGAPQLSAYSASKGGVVSLTKAVALEVANMGIRVNTILPGPTDTPFYANFPAELVAEIAGSPALKRMARPQEISETIAFMCSPKSSFMTGAAIDVAGGIIA</sequence>
<gene>
    <name evidence="1" type="ORF">HPB47_013941</name>
</gene>
<dbReference type="Proteomes" id="UP000805193">
    <property type="component" value="Unassembled WGS sequence"/>
</dbReference>
<dbReference type="EMBL" id="JABSTQ010002205">
    <property type="protein sequence ID" value="KAG0444309.1"/>
    <property type="molecule type" value="Genomic_DNA"/>
</dbReference>
<name>A0AC60QX76_IXOPE</name>
<keyword evidence="2" id="KW-1185">Reference proteome</keyword>
<comment type="caution">
    <text evidence="1">The sequence shown here is derived from an EMBL/GenBank/DDBJ whole genome shotgun (WGS) entry which is preliminary data.</text>
</comment>
<organism evidence="1 2">
    <name type="scientific">Ixodes persulcatus</name>
    <name type="common">Taiga tick</name>
    <dbReference type="NCBI Taxonomy" id="34615"/>
    <lineage>
        <taxon>Eukaryota</taxon>
        <taxon>Metazoa</taxon>
        <taxon>Ecdysozoa</taxon>
        <taxon>Arthropoda</taxon>
        <taxon>Chelicerata</taxon>
        <taxon>Arachnida</taxon>
        <taxon>Acari</taxon>
        <taxon>Parasitiformes</taxon>
        <taxon>Ixodida</taxon>
        <taxon>Ixodoidea</taxon>
        <taxon>Ixodidae</taxon>
        <taxon>Ixodinae</taxon>
        <taxon>Ixodes</taxon>
    </lineage>
</organism>
<evidence type="ECO:0000313" key="1">
    <source>
        <dbReference type="EMBL" id="KAG0444309.1"/>
    </source>
</evidence>